<dbReference type="EMBL" id="LR796233">
    <property type="protein sequence ID" value="CAB4129122.1"/>
    <property type="molecule type" value="Genomic_DNA"/>
</dbReference>
<sequence>MTNFKFPIIELVDRYTIARVKYEKTNGANSAELEFYYKQMSHLDMQLIQADLFVLEDIHRRIWALEDDFKKCRLDGVDLAEIGRRALEIRDINNLRVQYKNSMAEKCNDAVREIKQDHTSEN</sequence>
<reference evidence="1" key="1">
    <citation type="submission" date="2020-04" db="EMBL/GenBank/DDBJ databases">
        <authorList>
            <person name="Chiriac C."/>
            <person name="Salcher M."/>
            <person name="Ghai R."/>
            <person name="Kavagutti S V."/>
        </authorList>
    </citation>
    <scope>NUCLEOTIDE SEQUENCE</scope>
</reference>
<organism evidence="1">
    <name type="scientific">uncultured Caudovirales phage</name>
    <dbReference type="NCBI Taxonomy" id="2100421"/>
    <lineage>
        <taxon>Viruses</taxon>
        <taxon>Duplodnaviria</taxon>
        <taxon>Heunggongvirae</taxon>
        <taxon>Uroviricota</taxon>
        <taxon>Caudoviricetes</taxon>
        <taxon>Peduoviridae</taxon>
        <taxon>Maltschvirus</taxon>
        <taxon>Maltschvirus maltsch</taxon>
    </lineage>
</organism>
<protein>
    <submittedName>
        <fullName evidence="1">Uncharacterized protein</fullName>
    </submittedName>
</protein>
<name>A0A6J5L6E2_9CAUD</name>
<evidence type="ECO:0000313" key="1">
    <source>
        <dbReference type="EMBL" id="CAB4129122.1"/>
    </source>
</evidence>
<proteinExistence type="predicted"/>
<gene>
    <name evidence="1" type="ORF">UFOVP112_220</name>
</gene>
<accession>A0A6J5L6E2</accession>